<evidence type="ECO:0000313" key="3">
    <source>
        <dbReference type="Proteomes" id="UP000219546"/>
    </source>
</evidence>
<evidence type="ECO:0000256" key="1">
    <source>
        <dbReference type="SAM" id="MobiDB-lite"/>
    </source>
</evidence>
<accession>A0A285D5U4</accession>
<feature type="region of interest" description="Disordered" evidence="1">
    <location>
        <begin position="179"/>
        <end position="214"/>
    </location>
</feature>
<sequence>MKNKKVNSKRQQMAQKTKNPQNRQNQQIQQNEPKLEEQTVNANFLASLVNEGINVNSSGPDGFEGTLLGAGKEHMAVQNSDGNITYYNLRHIKSVVKQKAKNNNNNNSLEDFEVVQVDSFADVLKAHKHKWIQVNSSKKDSLQGFLSEVNDDHIVLINDGEVSYISIYHIKNLNEMIETEEEQQEENQTQENNQNNNQNNNQQNQETEERDTGRRIDFVFDNRNLFRI</sequence>
<feature type="compositionally biased region" description="Low complexity" evidence="1">
    <location>
        <begin position="19"/>
        <end position="31"/>
    </location>
</feature>
<dbReference type="EMBL" id="OAOP01000010">
    <property type="protein sequence ID" value="SNX74716.1"/>
    <property type="molecule type" value="Genomic_DNA"/>
</dbReference>
<dbReference type="Proteomes" id="UP000219546">
    <property type="component" value="Unassembled WGS sequence"/>
</dbReference>
<dbReference type="RefSeq" id="WP_097160090.1">
    <property type="nucleotide sequence ID" value="NZ_JBEPMQ010000011.1"/>
</dbReference>
<evidence type="ECO:0000313" key="2">
    <source>
        <dbReference type="EMBL" id="SNX74716.1"/>
    </source>
</evidence>
<proteinExistence type="predicted"/>
<feature type="compositionally biased region" description="Polar residues" evidence="1">
    <location>
        <begin position="9"/>
        <end position="18"/>
    </location>
</feature>
<feature type="region of interest" description="Disordered" evidence="1">
    <location>
        <begin position="1"/>
        <end position="35"/>
    </location>
</feature>
<reference evidence="2 3" key="1">
    <citation type="submission" date="2017-08" db="EMBL/GenBank/DDBJ databases">
        <authorList>
            <person name="de Groot N.N."/>
        </authorList>
    </citation>
    <scope>NUCLEOTIDE SEQUENCE [LARGE SCALE GENOMIC DNA]</scope>
    <source>
        <strain evidence="2 3">JC228</strain>
    </source>
</reference>
<gene>
    <name evidence="2" type="ORF">SAMN05877753_11037</name>
</gene>
<feature type="compositionally biased region" description="Low complexity" evidence="1">
    <location>
        <begin position="186"/>
        <end position="205"/>
    </location>
</feature>
<keyword evidence="3" id="KW-1185">Reference proteome</keyword>
<dbReference type="OrthoDB" id="2452727at2"/>
<organism evidence="2 3">
    <name type="scientific">Bacillus oleivorans</name>
    <dbReference type="NCBI Taxonomy" id="1448271"/>
    <lineage>
        <taxon>Bacteria</taxon>
        <taxon>Bacillati</taxon>
        <taxon>Bacillota</taxon>
        <taxon>Bacilli</taxon>
        <taxon>Bacillales</taxon>
        <taxon>Bacillaceae</taxon>
        <taxon>Bacillus</taxon>
    </lineage>
</organism>
<protein>
    <submittedName>
        <fullName evidence="2">Uncharacterized protein DUF2642</fullName>
    </submittedName>
</protein>
<name>A0A285D5U4_9BACI</name>
<dbReference type="AlphaFoldDB" id="A0A285D5U4"/>